<reference evidence="3 4" key="1">
    <citation type="submission" date="2019-02" db="EMBL/GenBank/DDBJ databases">
        <title>Deep-cultivation of Planctomycetes and their phenomic and genomic characterization uncovers novel biology.</title>
        <authorList>
            <person name="Wiegand S."/>
            <person name="Jogler M."/>
            <person name="Boedeker C."/>
            <person name="Pinto D."/>
            <person name="Vollmers J."/>
            <person name="Rivas-Marin E."/>
            <person name="Kohn T."/>
            <person name="Peeters S.H."/>
            <person name="Heuer A."/>
            <person name="Rast P."/>
            <person name="Oberbeckmann S."/>
            <person name="Bunk B."/>
            <person name="Jeske O."/>
            <person name="Meyerdierks A."/>
            <person name="Storesund J.E."/>
            <person name="Kallscheuer N."/>
            <person name="Luecker S."/>
            <person name="Lage O.M."/>
            <person name="Pohl T."/>
            <person name="Merkel B.J."/>
            <person name="Hornburger P."/>
            <person name="Mueller R.-W."/>
            <person name="Bruemmer F."/>
            <person name="Labrenz M."/>
            <person name="Spormann A.M."/>
            <person name="Op Den Camp H."/>
            <person name="Overmann J."/>
            <person name="Amann R."/>
            <person name="Jetten M.S.M."/>
            <person name="Mascher T."/>
            <person name="Medema M.H."/>
            <person name="Devos D.P."/>
            <person name="Kaster A.-K."/>
            <person name="Ovreas L."/>
            <person name="Rohde M."/>
            <person name="Galperin M.Y."/>
            <person name="Jogler C."/>
        </authorList>
    </citation>
    <scope>NUCLEOTIDE SEQUENCE [LARGE SCALE GENOMIC DNA]</scope>
    <source>
        <strain evidence="3 4">Pla52n</strain>
    </source>
</reference>
<dbReference type="Gene3D" id="2.40.160.10">
    <property type="entry name" value="Porin"/>
    <property type="match status" value="1"/>
</dbReference>
<dbReference type="AlphaFoldDB" id="A0A5C6B2V8"/>
<protein>
    <submittedName>
        <fullName evidence="3">Phosphate-selective porin O and P</fullName>
    </submittedName>
</protein>
<feature type="chain" id="PRO_5022897009" evidence="2">
    <location>
        <begin position="34"/>
        <end position="522"/>
    </location>
</feature>
<sequence length="522" mass="58754" precursor="true">MMYSRPRAASLRTFGLLLTLRLSLFMTAPIAAAQSADDPSAVNPNFETVESDTSIATIKQLQQQLEEQSHLLSDLRERLDESELAFGLISDVSDDSCTPGMRERVALVAELPVEASCDVAALGEKSRKLNYFVDYNRGWRIEPFDRQEHPFDLRANGWIQFRHHEFSRQSESWTDNAGVTRPIRNRNAFDIERARLTLSGHAIDPRLSYFVQLDGDTDGGDTVDFFDYWWAWQLTDQFQIQMGKRKVSASRQWLLGARLTRFIDRPMANDFFRPDRTVGIWGIGQFAKHGHYELMVGNGYRTANLPNSVTDTRFTFAATSYVDPNGDFGGQIVDFDGTTSPLWRLGHSLVYSPQAGNESGIPLDEADFLRLSDGTRLTQTGALAAGTTVSDFDLWFYGVDMSWKYRGWSATSEVFLRWIDDITADGVLPQTNLFQHGFYAEGGRFIIPKTLDLNLRYSQVAGDFGTASEIASGFNWYPLAKSTIKCSFDATYLDGSPLQNTTSDILVGDDGVLFRSQFQAEF</sequence>
<evidence type="ECO:0000256" key="2">
    <source>
        <dbReference type="SAM" id="SignalP"/>
    </source>
</evidence>
<keyword evidence="2" id="KW-0732">Signal</keyword>
<accession>A0A5C6B2V8</accession>
<dbReference type="InterPro" id="IPR023614">
    <property type="entry name" value="Porin_dom_sf"/>
</dbReference>
<evidence type="ECO:0000256" key="1">
    <source>
        <dbReference type="SAM" id="Coils"/>
    </source>
</evidence>
<evidence type="ECO:0000313" key="4">
    <source>
        <dbReference type="Proteomes" id="UP000320176"/>
    </source>
</evidence>
<evidence type="ECO:0000313" key="3">
    <source>
        <dbReference type="EMBL" id="TWU06278.1"/>
    </source>
</evidence>
<name>A0A5C6B2V8_9BACT</name>
<feature type="coiled-coil region" evidence="1">
    <location>
        <begin position="58"/>
        <end position="85"/>
    </location>
</feature>
<dbReference type="EMBL" id="SJPN01000002">
    <property type="protein sequence ID" value="TWU06278.1"/>
    <property type="molecule type" value="Genomic_DNA"/>
</dbReference>
<feature type="signal peptide" evidence="2">
    <location>
        <begin position="1"/>
        <end position="33"/>
    </location>
</feature>
<dbReference type="Proteomes" id="UP000320176">
    <property type="component" value="Unassembled WGS sequence"/>
</dbReference>
<gene>
    <name evidence="3" type="ORF">Pla52n_19990</name>
</gene>
<dbReference type="InterPro" id="IPR010870">
    <property type="entry name" value="Porin_O/P"/>
</dbReference>
<keyword evidence="1" id="KW-0175">Coiled coil</keyword>
<comment type="caution">
    <text evidence="3">The sequence shown here is derived from an EMBL/GenBank/DDBJ whole genome shotgun (WGS) entry which is preliminary data.</text>
</comment>
<dbReference type="Pfam" id="PF07396">
    <property type="entry name" value="Porin_O_P"/>
    <property type="match status" value="1"/>
</dbReference>
<proteinExistence type="predicted"/>
<keyword evidence="4" id="KW-1185">Reference proteome</keyword>
<organism evidence="3 4">
    <name type="scientific">Stieleria varia</name>
    <dbReference type="NCBI Taxonomy" id="2528005"/>
    <lineage>
        <taxon>Bacteria</taxon>
        <taxon>Pseudomonadati</taxon>
        <taxon>Planctomycetota</taxon>
        <taxon>Planctomycetia</taxon>
        <taxon>Pirellulales</taxon>
        <taxon>Pirellulaceae</taxon>
        <taxon>Stieleria</taxon>
    </lineage>
</organism>